<organism evidence="1 2">
    <name type="scientific">Rhodonellum psychrophilum GCM71 = DSM 17998</name>
    <dbReference type="NCBI Taxonomy" id="1123057"/>
    <lineage>
        <taxon>Bacteria</taxon>
        <taxon>Pseudomonadati</taxon>
        <taxon>Bacteroidota</taxon>
        <taxon>Cytophagia</taxon>
        <taxon>Cytophagales</taxon>
        <taxon>Cytophagaceae</taxon>
        <taxon>Rhodonellum</taxon>
    </lineage>
</organism>
<reference evidence="1 2" key="1">
    <citation type="journal article" date="2013" name="Genome Announc.">
        <title>Draft Genome Sequence of the Psychrophilic and Alkaliphilic Rhodonellum psychrophilum Strain GCM71T.</title>
        <authorList>
            <person name="Hauptmann A.L."/>
            <person name="Glaring M.A."/>
            <person name="Hallin P.F."/>
            <person name="Prieme A."/>
            <person name="Stougaard P."/>
        </authorList>
    </citation>
    <scope>NUCLEOTIDE SEQUENCE [LARGE SCALE GENOMIC DNA]</scope>
    <source>
        <strain evidence="1 2">GCM71</strain>
    </source>
</reference>
<evidence type="ECO:0000313" key="1">
    <source>
        <dbReference type="EMBL" id="ERM84785.1"/>
    </source>
</evidence>
<evidence type="ECO:0000313" key="2">
    <source>
        <dbReference type="Proteomes" id="UP000016843"/>
    </source>
</evidence>
<proteinExistence type="predicted"/>
<dbReference type="EMBL" id="AWXR01000002">
    <property type="protein sequence ID" value="ERM84785.1"/>
    <property type="molecule type" value="Genomic_DNA"/>
</dbReference>
<protein>
    <submittedName>
        <fullName evidence="1">Uncharacterized protein</fullName>
    </submittedName>
</protein>
<comment type="caution">
    <text evidence="1">The sequence shown here is derived from an EMBL/GenBank/DDBJ whole genome shotgun (WGS) entry which is preliminary data.</text>
</comment>
<dbReference type="AlphaFoldDB" id="U5BVW5"/>
<name>U5BVW5_9BACT</name>
<keyword evidence="2" id="KW-1185">Reference proteome</keyword>
<sequence>MKENELEFCIRIAFIVLKKEEDWHLILVRIFY</sequence>
<gene>
    <name evidence="1" type="ORF">P872_24050</name>
</gene>
<dbReference type="Proteomes" id="UP000016843">
    <property type="component" value="Unassembled WGS sequence"/>
</dbReference>
<accession>U5BVW5</accession>